<feature type="compositionally biased region" description="Gly residues" evidence="2">
    <location>
        <begin position="1559"/>
        <end position="1572"/>
    </location>
</feature>
<dbReference type="InterPro" id="IPR032675">
    <property type="entry name" value="LRR_dom_sf"/>
</dbReference>
<dbReference type="SUPFAM" id="SSF52540">
    <property type="entry name" value="P-loop containing nucleoside triphosphate hydrolases"/>
    <property type="match status" value="1"/>
</dbReference>
<dbReference type="InterPro" id="IPR027417">
    <property type="entry name" value="P-loop_NTPase"/>
</dbReference>
<dbReference type="SMART" id="SM00368">
    <property type="entry name" value="LRR_RI"/>
    <property type="match status" value="12"/>
</dbReference>
<keyword evidence="1" id="KW-0677">Repeat</keyword>
<dbReference type="InterPro" id="IPR051191">
    <property type="entry name" value="DCAF12"/>
</dbReference>
<feature type="region of interest" description="Disordered" evidence="2">
    <location>
        <begin position="1491"/>
        <end position="1511"/>
    </location>
</feature>
<dbReference type="SUPFAM" id="SSF52047">
    <property type="entry name" value="RNI-like"/>
    <property type="match status" value="3"/>
</dbReference>
<evidence type="ECO:0000256" key="2">
    <source>
        <dbReference type="SAM" id="MobiDB-lite"/>
    </source>
</evidence>
<evidence type="ECO:0000313" key="3">
    <source>
        <dbReference type="EMBL" id="CAE0259762.1"/>
    </source>
</evidence>
<gene>
    <name evidence="3" type="ORF">PBIL07802_LOCUS22034</name>
</gene>
<dbReference type="Gene3D" id="3.80.10.10">
    <property type="entry name" value="Ribonuclease Inhibitor"/>
    <property type="match status" value="4"/>
</dbReference>
<evidence type="ECO:0008006" key="4">
    <source>
        <dbReference type="Google" id="ProtNLM"/>
    </source>
</evidence>
<reference evidence="3" key="1">
    <citation type="submission" date="2021-01" db="EMBL/GenBank/DDBJ databases">
        <authorList>
            <person name="Corre E."/>
            <person name="Pelletier E."/>
            <person name="Niang G."/>
            <person name="Scheremetjew M."/>
            <person name="Finn R."/>
            <person name="Kale V."/>
            <person name="Holt S."/>
            <person name="Cochrane G."/>
            <person name="Meng A."/>
            <person name="Brown T."/>
            <person name="Cohen L."/>
        </authorList>
    </citation>
    <scope>NUCLEOTIDE SEQUENCE</scope>
    <source>
        <strain evidence="3">NIES-2562</strain>
    </source>
</reference>
<organism evidence="3">
    <name type="scientific">Palpitomonas bilix</name>
    <dbReference type="NCBI Taxonomy" id="652834"/>
    <lineage>
        <taxon>Eukaryota</taxon>
        <taxon>Eukaryota incertae sedis</taxon>
    </lineage>
</organism>
<dbReference type="GO" id="GO:0080008">
    <property type="term" value="C:Cul4-RING E3 ubiquitin ligase complex"/>
    <property type="evidence" value="ECO:0007669"/>
    <property type="project" value="TreeGrafter"/>
</dbReference>
<evidence type="ECO:0000256" key="1">
    <source>
        <dbReference type="ARBA" id="ARBA00022737"/>
    </source>
</evidence>
<dbReference type="EMBL" id="HBIB01033942">
    <property type="protein sequence ID" value="CAE0259762.1"/>
    <property type="molecule type" value="Transcribed_RNA"/>
</dbReference>
<dbReference type="Gene3D" id="3.40.50.300">
    <property type="entry name" value="P-loop containing nucleotide triphosphate hydrolases"/>
    <property type="match status" value="1"/>
</dbReference>
<protein>
    <recommendedName>
        <fullName evidence="4">NACHT domain-containing protein</fullName>
    </recommendedName>
</protein>
<sequence>MDKDKSRTLRVYLAMNKTGLPLERNFLRQSIMHELQRIADDKGVGLRVVDLRWAADQTDEGLNNEARSKFALRASLAEIENCDVFIGVITQQYGWFGMKDPVWQANIDIARDSYPWVDNYRDRSLLEIELRAGLLNEARPSFVIMRTKETDDKENKELLQRGQAERAAEYVVEDGAEELHTNLVKYVNESKAVVTEFSAAAEGMTEVQKIVAEELSKIDVPTSPHLLKEEMEEQHDYAKHVTKNFVELQDVSHTIQDFVDAATGQPRVSSARSDFAEGMPESSSSILALVGDQGGGKTTHLAHFALAFPHVSSEITSVNAAAFDENRASVNQLESFVLNAGGECFKFAFFVGLKKRNRSLYSLLQHLAHSISAVVQDTLLVPSDFSERPAEIIQSWLGTLCRSQTRYSRVVLVIDGVSDFDAERDQELDWLPTHLPEGCAIVLSVRTATYAHDQCVKRGFEMLQLKRATVDERQSLVESFLASQGKSSSYISEEDKKAIMEHPMAGNPLFLTNLLHEVSLTISAGKSVENMLSQYTHTMSITAQYGVILSEIEQSLTPVGVALFRDMLAMLSVSSSGMTDSEMLAVHLASSILREQEIRTLEKRKTMKKKAARNVNVTLTPGQIDRLSESIEAEMCLILRIRAVGLFYVREGLITFAHRAARASCYAVYGIDKKSDMVHKRLGDYFVERPRASLRAVAELPSHFVAVRDWEKVGQILKDPAFFALKYPSGVMNLRGVSLGLVGIAEIGKALTENAHSLNSLDLAYAGIGPAGGNELKGVLKTATQLSYLNLCSNNMGYSGLNSIALKIVRMAPLRCLKLRDNQLNGECGDLLGDILDACHQLEELDLSVNKLHDTGVEYILPALKKTTSLRKLGLAEVGLEQVAASKLAEALIECDCLTEVDVSNNRLRDEGLLAMADYMRKSACLTSLKMNANGGADITTCQTIAKAASECGTLKELNGLATDVVTVDLLQNGAMVVPRRQLSTVELGVLAGFIQAVRSLIGKDSNGGAEKKTDYEGKEIEVNGAMDAPAHARRFGAHISSGNFRMRRLDLSGNDITSGGKHADGLEALFASLSFVSGIDTVDVSRNNLHSVGAEVLAEFLGGMRQVDTICASGCNLMSKGADLTGFRLFCSVIERKSVRSIDLSWNALRQDGSFILASCLKFCTDLEELYLGNNNMGAMASSTVNRLPGSHGNDDETEAQKAARERNDPFVDGFQDICNALKGKTALTKLGLRSNRLRDRGALLVADLIKYLPSLKELDLATNMIENDGIREIGRALDGHTALESIGLANNEAGIAGGASISRHVVHLPTLKTMSTIRLSDIRENRVSELHLSRMQLGTPEAITVAKLMESNTSITLLNLSQNNLEGSCSFWSRMLRLNTGLLTLMLNNCRLTYGGKDCGDVMSLAEGLKQNTTLTSLQMEENDLREKDKTAFLSQIADNTSLLFVSFDTEADKLRRLQLAEVVQRVQRQQQVTTYISQETRSVVKMSVPPIPTDTMGVTEGGKSKGRVMPTWRELSGTLPLDPTSARDQGKVRGANREELVGKTAYLMGSARRTGSGVGRRLGGGGGEGRPVTPRSETNPIRKFSVVSTVRVVPTTTAANGTEQVEKGAVKEEGKKGGGGCAIL</sequence>
<name>A0A7S3G969_9EUKA</name>
<dbReference type="Pfam" id="PF13516">
    <property type="entry name" value="LRR_6"/>
    <property type="match status" value="3"/>
</dbReference>
<dbReference type="PANTHER" id="PTHR19860:SF40">
    <property type="entry name" value="WD40 REPEAT-CONTAINING PROTEIN"/>
    <property type="match status" value="1"/>
</dbReference>
<accession>A0A7S3G969</accession>
<proteinExistence type="predicted"/>
<dbReference type="PANTHER" id="PTHR19860">
    <property type="entry name" value="DDB1- AND CUL4-ASSOCIATED FACTOR 12-RELATED"/>
    <property type="match status" value="1"/>
</dbReference>
<feature type="region of interest" description="Disordered" evidence="2">
    <location>
        <begin position="1554"/>
        <end position="1583"/>
    </location>
</feature>
<dbReference type="InterPro" id="IPR001611">
    <property type="entry name" value="Leu-rich_rpt"/>
</dbReference>